<dbReference type="Proteomes" id="UP001476798">
    <property type="component" value="Unassembled WGS sequence"/>
</dbReference>
<evidence type="ECO:0000313" key="2">
    <source>
        <dbReference type="Proteomes" id="UP001476798"/>
    </source>
</evidence>
<reference evidence="1 2" key="1">
    <citation type="submission" date="2021-06" db="EMBL/GenBank/DDBJ databases">
        <authorList>
            <person name="Palmer J.M."/>
        </authorList>
    </citation>
    <scope>NUCLEOTIDE SEQUENCE [LARGE SCALE GENOMIC DNA]</scope>
    <source>
        <strain evidence="1 2">GA_2019</strain>
        <tissue evidence="1">Muscle</tissue>
    </source>
</reference>
<accession>A0ABV0PFB4</accession>
<comment type="caution">
    <text evidence="1">The sequence shown here is derived from an EMBL/GenBank/DDBJ whole genome shotgun (WGS) entry which is preliminary data.</text>
</comment>
<dbReference type="EMBL" id="JAHRIO010071700">
    <property type="protein sequence ID" value="MEQ2182174.1"/>
    <property type="molecule type" value="Genomic_DNA"/>
</dbReference>
<sequence length="103" mass="11543">MQAGLDLLAHSCILTGFEELCQCRDQKCGTIIVIKSWEGDVDIWSMVEDVSETQSNNKKKSYMASTSISHVTTCSTVFWPPFCCQKSPDMLRDALHLTPKDVL</sequence>
<organism evidence="1 2">
    <name type="scientific">Goodea atripinnis</name>
    <dbReference type="NCBI Taxonomy" id="208336"/>
    <lineage>
        <taxon>Eukaryota</taxon>
        <taxon>Metazoa</taxon>
        <taxon>Chordata</taxon>
        <taxon>Craniata</taxon>
        <taxon>Vertebrata</taxon>
        <taxon>Euteleostomi</taxon>
        <taxon>Actinopterygii</taxon>
        <taxon>Neopterygii</taxon>
        <taxon>Teleostei</taxon>
        <taxon>Neoteleostei</taxon>
        <taxon>Acanthomorphata</taxon>
        <taxon>Ovalentaria</taxon>
        <taxon>Atherinomorphae</taxon>
        <taxon>Cyprinodontiformes</taxon>
        <taxon>Goodeidae</taxon>
        <taxon>Goodea</taxon>
    </lineage>
</organism>
<keyword evidence="2" id="KW-1185">Reference proteome</keyword>
<name>A0ABV0PFB4_9TELE</name>
<protein>
    <submittedName>
        <fullName evidence="1">Uncharacterized protein</fullName>
    </submittedName>
</protein>
<proteinExistence type="predicted"/>
<gene>
    <name evidence="1" type="ORF">GOODEAATRI_019502</name>
</gene>
<evidence type="ECO:0000313" key="1">
    <source>
        <dbReference type="EMBL" id="MEQ2182174.1"/>
    </source>
</evidence>